<accession>A0A316VFX5</accession>
<keyword evidence="1" id="KW-0472">Membrane</keyword>
<sequence length="76" mass="8347">MSKDQNLSREAEARLLRGFRKFFIELVCTVAAGIINTLRVIIATLSLFLVKGGFAIKQVCGNFGMTFPPEGLLARS</sequence>
<dbReference type="AlphaFoldDB" id="A0A316VFX5"/>
<evidence type="ECO:0000256" key="1">
    <source>
        <dbReference type="SAM" id="Phobius"/>
    </source>
</evidence>
<keyword evidence="1" id="KW-1133">Transmembrane helix</keyword>
<dbReference type="Proteomes" id="UP000245771">
    <property type="component" value="Unassembled WGS sequence"/>
</dbReference>
<protein>
    <submittedName>
        <fullName evidence="2">Uncharacterized protein</fullName>
    </submittedName>
</protein>
<organism evidence="2 3">
    <name type="scientific">Meira miltonrushii</name>
    <dbReference type="NCBI Taxonomy" id="1280837"/>
    <lineage>
        <taxon>Eukaryota</taxon>
        <taxon>Fungi</taxon>
        <taxon>Dikarya</taxon>
        <taxon>Basidiomycota</taxon>
        <taxon>Ustilaginomycotina</taxon>
        <taxon>Exobasidiomycetes</taxon>
        <taxon>Exobasidiales</taxon>
        <taxon>Brachybasidiaceae</taxon>
        <taxon>Meira</taxon>
    </lineage>
</organism>
<gene>
    <name evidence="2" type="ORF">FA14DRAFT_159007</name>
</gene>
<proteinExistence type="predicted"/>
<dbReference type="EMBL" id="KZ819602">
    <property type="protein sequence ID" value="PWN36482.1"/>
    <property type="molecule type" value="Genomic_DNA"/>
</dbReference>
<keyword evidence="1" id="KW-0812">Transmembrane</keyword>
<keyword evidence="3" id="KW-1185">Reference proteome</keyword>
<name>A0A316VFX5_9BASI</name>
<dbReference type="RefSeq" id="XP_025356784.1">
    <property type="nucleotide sequence ID" value="XM_025498014.1"/>
</dbReference>
<reference evidence="2 3" key="1">
    <citation type="journal article" date="2018" name="Mol. Biol. Evol.">
        <title>Broad Genomic Sampling Reveals a Smut Pathogenic Ancestry of the Fungal Clade Ustilaginomycotina.</title>
        <authorList>
            <person name="Kijpornyongpan T."/>
            <person name="Mondo S.J."/>
            <person name="Barry K."/>
            <person name="Sandor L."/>
            <person name="Lee J."/>
            <person name="Lipzen A."/>
            <person name="Pangilinan J."/>
            <person name="LaButti K."/>
            <person name="Hainaut M."/>
            <person name="Henrissat B."/>
            <person name="Grigoriev I.V."/>
            <person name="Spatafora J.W."/>
            <person name="Aime M.C."/>
        </authorList>
    </citation>
    <scope>NUCLEOTIDE SEQUENCE [LARGE SCALE GENOMIC DNA]</scope>
    <source>
        <strain evidence="2 3">MCA 3882</strain>
    </source>
</reference>
<dbReference type="InParanoid" id="A0A316VFX5"/>
<evidence type="ECO:0000313" key="2">
    <source>
        <dbReference type="EMBL" id="PWN36482.1"/>
    </source>
</evidence>
<dbReference type="GeneID" id="37019795"/>
<evidence type="ECO:0000313" key="3">
    <source>
        <dbReference type="Proteomes" id="UP000245771"/>
    </source>
</evidence>
<feature type="transmembrane region" description="Helical" evidence="1">
    <location>
        <begin position="22"/>
        <end position="50"/>
    </location>
</feature>